<evidence type="ECO:0000313" key="3">
    <source>
        <dbReference type="EMBL" id="SIO16920.1"/>
    </source>
</evidence>
<organism evidence="3 4">
    <name type="scientific">Chitinophaga niabensis</name>
    <dbReference type="NCBI Taxonomy" id="536979"/>
    <lineage>
        <taxon>Bacteria</taxon>
        <taxon>Pseudomonadati</taxon>
        <taxon>Bacteroidota</taxon>
        <taxon>Chitinophagia</taxon>
        <taxon>Chitinophagales</taxon>
        <taxon>Chitinophagaceae</taxon>
        <taxon>Chitinophaga</taxon>
    </lineage>
</organism>
<dbReference type="Gene3D" id="3.30.530.20">
    <property type="match status" value="1"/>
</dbReference>
<evidence type="ECO:0000313" key="4">
    <source>
        <dbReference type="Proteomes" id="UP000185003"/>
    </source>
</evidence>
<protein>
    <submittedName>
        <fullName evidence="3">Uncharacterized conserved protein YndB, AHSA1/START domain</fullName>
    </submittedName>
</protein>
<sequence>MTAKNNQEHKMSSFRVFDAPRELVFKMWTDPEYLAMWWGPKGFTNPVCEIGVQPGGRILIMMTAPDGSVYPMRGVFNEIREPERIVFTAWPEDGNGNVVLEVTHTVTFISENNKTRQVIESVVRNATLPPEVYQSEMNKGWNSSLEKLEALLKEQ</sequence>
<feature type="domain" description="Activator of Hsp90 ATPase homologue 1/2-like C-terminal" evidence="2">
    <location>
        <begin position="18"/>
        <end position="153"/>
    </location>
</feature>
<keyword evidence="4" id="KW-1185">Reference proteome</keyword>
<evidence type="ECO:0000256" key="1">
    <source>
        <dbReference type="ARBA" id="ARBA00006817"/>
    </source>
</evidence>
<gene>
    <name evidence="3" type="ORF">SAMN04488055_3276</name>
</gene>
<name>A0A1N6HAX7_9BACT</name>
<dbReference type="Proteomes" id="UP000185003">
    <property type="component" value="Unassembled WGS sequence"/>
</dbReference>
<dbReference type="AlphaFoldDB" id="A0A1N6HAX7"/>
<dbReference type="SUPFAM" id="SSF55961">
    <property type="entry name" value="Bet v1-like"/>
    <property type="match status" value="1"/>
</dbReference>
<dbReference type="STRING" id="536979.SAMN04488055_3276"/>
<dbReference type="Pfam" id="PF08327">
    <property type="entry name" value="AHSA1"/>
    <property type="match status" value="1"/>
</dbReference>
<accession>A0A1N6HAX7</accession>
<comment type="similarity">
    <text evidence="1">Belongs to the AHA1 family.</text>
</comment>
<proteinExistence type="inferred from homology"/>
<dbReference type="EMBL" id="FSRA01000001">
    <property type="protein sequence ID" value="SIO16920.1"/>
    <property type="molecule type" value="Genomic_DNA"/>
</dbReference>
<dbReference type="RefSeq" id="WP_074240244.1">
    <property type="nucleotide sequence ID" value="NZ_FSRA01000001.1"/>
</dbReference>
<dbReference type="InterPro" id="IPR013538">
    <property type="entry name" value="ASHA1/2-like_C"/>
</dbReference>
<dbReference type="InterPro" id="IPR023393">
    <property type="entry name" value="START-like_dom_sf"/>
</dbReference>
<dbReference type="OrthoDB" id="384974at2"/>
<evidence type="ECO:0000259" key="2">
    <source>
        <dbReference type="Pfam" id="PF08327"/>
    </source>
</evidence>
<reference evidence="3 4" key="1">
    <citation type="submission" date="2016-11" db="EMBL/GenBank/DDBJ databases">
        <authorList>
            <person name="Jaros S."/>
            <person name="Januszkiewicz K."/>
            <person name="Wedrychowicz H."/>
        </authorList>
    </citation>
    <scope>NUCLEOTIDE SEQUENCE [LARGE SCALE GENOMIC DNA]</scope>
    <source>
        <strain evidence="3 4">DSM 24787</strain>
    </source>
</reference>